<reference evidence="1 2" key="1">
    <citation type="submission" date="2024-01" db="EMBL/GenBank/DDBJ databases">
        <title>The genomes of 5 underutilized Papilionoideae crops provide insights into root nodulation and disease resistanc.</title>
        <authorList>
            <person name="Yuan L."/>
        </authorList>
    </citation>
    <scope>NUCLEOTIDE SEQUENCE [LARGE SCALE GENOMIC DNA]</scope>
    <source>
        <strain evidence="1">ZHUSHIDOU_FW_LH</strain>
        <tissue evidence="1">Leaf</tissue>
    </source>
</reference>
<sequence length="116" mass="13135">MPLTNSLERLRKLDLYDVALLYSNLLRIFSSLSPIHVSIPVLSMLTFTPGYLVRLWDVLEDAFFCGDIHISDNPTSENRKHKDFEKMQKQAHSVVNGPDDDILKEAGEISCTKSLA</sequence>
<evidence type="ECO:0000313" key="1">
    <source>
        <dbReference type="EMBL" id="KAK7245015.1"/>
    </source>
</evidence>
<name>A0AAN9E2J9_CROPI</name>
<organism evidence="1 2">
    <name type="scientific">Crotalaria pallida</name>
    <name type="common">Smooth rattlebox</name>
    <name type="synonym">Crotalaria striata</name>
    <dbReference type="NCBI Taxonomy" id="3830"/>
    <lineage>
        <taxon>Eukaryota</taxon>
        <taxon>Viridiplantae</taxon>
        <taxon>Streptophyta</taxon>
        <taxon>Embryophyta</taxon>
        <taxon>Tracheophyta</taxon>
        <taxon>Spermatophyta</taxon>
        <taxon>Magnoliopsida</taxon>
        <taxon>eudicotyledons</taxon>
        <taxon>Gunneridae</taxon>
        <taxon>Pentapetalae</taxon>
        <taxon>rosids</taxon>
        <taxon>fabids</taxon>
        <taxon>Fabales</taxon>
        <taxon>Fabaceae</taxon>
        <taxon>Papilionoideae</taxon>
        <taxon>50 kb inversion clade</taxon>
        <taxon>genistoids sensu lato</taxon>
        <taxon>core genistoids</taxon>
        <taxon>Crotalarieae</taxon>
        <taxon>Crotalaria</taxon>
    </lineage>
</organism>
<dbReference type="EMBL" id="JAYWIO010000008">
    <property type="protein sequence ID" value="KAK7245015.1"/>
    <property type="molecule type" value="Genomic_DNA"/>
</dbReference>
<evidence type="ECO:0000313" key="2">
    <source>
        <dbReference type="Proteomes" id="UP001372338"/>
    </source>
</evidence>
<gene>
    <name evidence="1" type="ORF">RIF29_39845</name>
</gene>
<comment type="caution">
    <text evidence="1">The sequence shown here is derived from an EMBL/GenBank/DDBJ whole genome shotgun (WGS) entry which is preliminary data.</text>
</comment>
<accession>A0AAN9E2J9</accession>
<proteinExistence type="predicted"/>
<dbReference type="Proteomes" id="UP001372338">
    <property type="component" value="Unassembled WGS sequence"/>
</dbReference>
<dbReference type="AlphaFoldDB" id="A0AAN9E2J9"/>
<protein>
    <submittedName>
        <fullName evidence="1">Uncharacterized protein</fullName>
    </submittedName>
</protein>
<keyword evidence="2" id="KW-1185">Reference proteome</keyword>